<protein>
    <submittedName>
        <fullName evidence="2">Uncharacterized protein</fullName>
    </submittedName>
</protein>
<keyword evidence="3" id="KW-1185">Reference proteome</keyword>
<proteinExistence type="predicted"/>
<evidence type="ECO:0000313" key="2">
    <source>
        <dbReference type="EMBL" id="GGS32191.1"/>
    </source>
</evidence>
<accession>A0A918LDF2</accession>
<reference evidence="2" key="2">
    <citation type="submission" date="2020-09" db="EMBL/GenBank/DDBJ databases">
        <authorList>
            <person name="Sun Q."/>
            <person name="Ohkuma M."/>
        </authorList>
    </citation>
    <scope>NUCLEOTIDE SEQUENCE</scope>
    <source>
        <strain evidence="2">JCM 4386</strain>
    </source>
</reference>
<feature type="region of interest" description="Disordered" evidence="1">
    <location>
        <begin position="1"/>
        <end position="64"/>
    </location>
</feature>
<dbReference type="EMBL" id="BMTL01000080">
    <property type="protein sequence ID" value="GGS32191.1"/>
    <property type="molecule type" value="Genomic_DNA"/>
</dbReference>
<evidence type="ECO:0000313" key="3">
    <source>
        <dbReference type="Proteomes" id="UP000606194"/>
    </source>
</evidence>
<dbReference type="Proteomes" id="UP000606194">
    <property type="component" value="Unassembled WGS sequence"/>
</dbReference>
<sequence length="64" mass="6817">MTTDESRTVGPWARKPASCQALRSSDDGRPTSFSVEMTGIGPVIQHHAGEGSGTFRPRTTATAR</sequence>
<dbReference type="AlphaFoldDB" id="A0A918LDF2"/>
<comment type="caution">
    <text evidence="2">The sequence shown here is derived from an EMBL/GenBank/DDBJ whole genome shotgun (WGS) entry which is preliminary data.</text>
</comment>
<evidence type="ECO:0000256" key="1">
    <source>
        <dbReference type="SAM" id="MobiDB-lite"/>
    </source>
</evidence>
<reference evidence="2" key="1">
    <citation type="journal article" date="2014" name="Int. J. Syst. Evol. Microbiol.">
        <title>Complete genome sequence of Corynebacterium casei LMG S-19264T (=DSM 44701T), isolated from a smear-ripened cheese.</title>
        <authorList>
            <consortium name="US DOE Joint Genome Institute (JGI-PGF)"/>
            <person name="Walter F."/>
            <person name="Albersmeier A."/>
            <person name="Kalinowski J."/>
            <person name="Ruckert C."/>
        </authorList>
    </citation>
    <scope>NUCLEOTIDE SEQUENCE</scope>
    <source>
        <strain evidence="2">JCM 4386</strain>
    </source>
</reference>
<organism evidence="2 3">
    <name type="scientific">Streptomyces humidus</name>
    <dbReference type="NCBI Taxonomy" id="52259"/>
    <lineage>
        <taxon>Bacteria</taxon>
        <taxon>Bacillati</taxon>
        <taxon>Actinomycetota</taxon>
        <taxon>Actinomycetes</taxon>
        <taxon>Kitasatosporales</taxon>
        <taxon>Streptomycetaceae</taxon>
        <taxon>Streptomyces</taxon>
    </lineage>
</organism>
<gene>
    <name evidence="2" type="ORF">GCM10010269_83130</name>
</gene>
<name>A0A918LDF2_9ACTN</name>